<dbReference type="InterPro" id="IPR011009">
    <property type="entry name" value="Kinase-like_dom_sf"/>
</dbReference>
<dbReference type="PANTHER" id="PTHR10566:SF113">
    <property type="entry name" value="PROTEIN ACTIVITY OF BC1 COMPLEX KINASE 7, CHLOROPLASTIC"/>
    <property type="match status" value="1"/>
</dbReference>
<dbReference type="EMBL" id="SOGT01000012">
    <property type="protein sequence ID" value="TFD25497.1"/>
    <property type="molecule type" value="Genomic_DNA"/>
</dbReference>
<dbReference type="GO" id="GO:0016301">
    <property type="term" value="F:kinase activity"/>
    <property type="evidence" value="ECO:0007669"/>
    <property type="project" value="UniProtKB-KW"/>
</dbReference>
<keyword evidence="2" id="KW-1133">Transmembrane helix</keyword>
<keyword evidence="2" id="KW-0472">Membrane</keyword>
<dbReference type="Pfam" id="PF03109">
    <property type="entry name" value="ABC1"/>
    <property type="match status" value="1"/>
</dbReference>
<dbReference type="RefSeq" id="WP_134546393.1">
    <property type="nucleotide sequence ID" value="NZ_SOGT01000012.1"/>
</dbReference>
<protein>
    <submittedName>
        <fullName evidence="4">AarF/ABC1/UbiB kinase family protein</fullName>
    </submittedName>
</protein>
<evidence type="ECO:0000256" key="2">
    <source>
        <dbReference type="SAM" id="Phobius"/>
    </source>
</evidence>
<evidence type="ECO:0000259" key="3">
    <source>
        <dbReference type="Pfam" id="PF03109"/>
    </source>
</evidence>
<dbReference type="PANTHER" id="PTHR10566">
    <property type="entry name" value="CHAPERONE-ACTIVITY OF BC1 COMPLEX CABC1 -RELATED"/>
    <property type="match status" value="1"/>
</dbReference>
<dbReference type="CDD" id="cd05121">
    <property type="entry name" value="ABC1_ADCK3-like"/>
    <property type="match status" value="1"/>
</dbReference>
<dbReference type="InterPro" id="IPR050154">
    <property type="entry name" value="UbiB_kinase"/>
</dbReference>
<feature type="transmembrane region" description="Helical" evidence="2">
    <location>
        <begin position="502"/>
        <end position="521"/>
    </location>
</feature>
<organism evidence="4 5">
    <name type="scientific">Cryobacterium lyxosi</name>
    <dbReference type="NCBI Taxonomy" id="1259228"/>
    <lineage>
        <taxon>Bacteria</taxon>
        <taxon>Bacillati</taxon>
        <taxon>Actinomycetota</taxon>
        <taxon>Actinomycetes</taxon>
        <taxon>Micrococcales</taxon>
        <taxon>Microbacteriaceae</taxon>
        <taxon>Cryobacterium</taxon>
    </lineage>
</organism>
<comment type="similarity">
    <text evidence="1">Belongs to the protein kinase superfamily. ADCK protein kinase family.</text>
</comment>
<dbReference type="SUPFAM" id="SSF56112">
    <property type="entry name" value="Protein kinase-like (PK-like)"/>
    <property type="match status" value="1"/>
</dbReference>
<name>A0A4V3IP27_9MICO</name>
<dbReference type="InterPro" id="IPR004147">
    <property type="entry name" value="ABC1_dom"/>
</dbReference>
<dbReference type="Proteomes" id="UP000298424">
    <property type="component" value="Unassembled WGS sequence"/>
</dbReference>
<keyword evidence="5" id="KW-1185">Reference proteome</keyword>
<evidence type="ECO:0000313" key="4">
    <source>
        <dbReference type="EMBL" id="TFD25497.1"/>
    </source>
</evidence>
<feature type="transmembrane region" description="Helical" evidence="2">
    <location>
        <begin position="12"/>
        <end position="35"/>
    </location>
</feature>
<proteinExistence type="inferred from homology"/>
<keyword evidence="4" id="KW-0808">Transferase</keyword>
<accession>A0A4V3IP27</accession>
<dbReference type="AlphaFoldDB" id="A0A4V3IP27"/>
<reference evidence="4 5" key="1">
    <citation type="submission" date="2019-03" db="EMBL/GenBank/DDBJ databases">
        <title>Genomics of glacier-inhabiting Cryobacterium strains.</title>
        <authorList>
            <person name="Liu Q."/>
            <person name="Xin Y.-H."/>
        </authorList>
    </citation>
    <scope>NUCLEOTIDE SEQUENCE [LARGE SCALE GENOMIC DNA]</scope>
    <source>
        <strain evidence="4 5">TMT1-1</strain>
    </source>
</reference>
<feature type="transmembrane region" description="Helical" evidence="2">
    <location>
        <begin position="527"/>
        <end position="545"/>
    </location>
</feature>
<gene>
    <name evidence="4" type="ORF">E3T27_10265</name>
</gene>
<keyword evidence="2" id="KW-0812">Transmembrane</keyword>
<sequence>MRARYRRILRFASWYLAITWWFELFLPRIGLVKIAERTRSKRMQRFAKGFYVLASDLGGLMIKVGQFMSSRLDVLPPEITKELEGLQDEVAPVPFAAIRAAVEAELGMPLERAFTSVDETPVAAASLGQAHRARLTALDAADTGLDGVIIKVQRPGIDEIIDVDLAALRKVGGWLSHVKLVSNRVDMPALVEEFAQTSLEEIDYLHEAASSERFAAAFPDDDRVSVPVVAWERTTRRVLTLEDVTAIKITDVDALVKAGIDPVQVAPVFAEVMFDQMFTMGYFHADPHPGNIFVTPHADSERGWKLTFIDFGMMGEVPKSTRTGLRKMLIAAASRDGRGLVNAMNDVGVLLPSAETTELERAMTQLFARFGGMGFAELREVDPREFREFAVQFGDVVRSLPFQLPENFLLIIRAMSLTSGVSSALNPAFNLWDSVEPYAAQLLRDEGGNLVQDFAKQALETAGLAFRLPKRLDGLITRIGDGTVAVASPVLEKRVARLERTVRQAVSALVFGAVLIAGVLLRADDAVLGTVLMIASIAPLLHALFSGRRGF</sequence>
<keyword evidence="4" id="KW-0418">Kinase</keyword>
<evidence type="ECO:0000256" key="1">
    <source>
        <dbReference type="ARBA" id="ARBA00009670"/>
    </source>
</evidence>
<evidence type="ECO:0000313" key="5">
    <source>
        <dbReference type="Proteomes" id="UP000298424"/>
    </source>
</evidence>
<comment type="caution">
    <text evidence="4">The sequence shown here is derived from an EMBL/GenBank/DDBJ whole genome shotgun (WGS) entry which is preliminary data.</text>
</comment>
<dbReference type="OrthoDB" id="9795390at2"/>
<feature type="domain" description="ABC1 atypical kinase-like" evidence="3">
    <location>
        <begin position="86"/>
        <end position="342"/>
    </location>
</feature>